<feature type="region of interest" description="Disordered" evidence="1">
    <location>
        <begin position="1"/>
        <end position="21"/>
    </location>
</feature>
<sequence length="52" mass="5913">MSKANQKAATKRNNRKIHARKFLATPEGKASLAKKQEEREEIKLARAANTMF</sequence>
<evidence type="ECO:0000256" key="1">
    <source>
        <dbReference type="SAM" id="MobiDB-lite"/>
    </source>
</evidence>
<reference evidence="2 3" key="1">
    <citation type="submission" date="2018-06" db="EMBL/GenBank/DDBJ databases">
        <authorList>
            <consortium name="Pathogen Informatics"/>
            <person name="Doyle S."/>
        </authorList>
    </citation>
    <scope>NUCLEOTIDE SEQUENCE [LARGE SCALE GENOMIC DNA]</scope>
    <source>
        <strain evidence="2 3">NCTC10005</strain>
    </source>
</reference>
<name>A0A0M7IJC0_ENTCL</name>
<protein>
    <submittedName>
        <fullName evidence="2">Uncharacterized protein</fullName>
    </submittedName>
</protein>
<evidence type="ECO:0000313" key="2">
    <source>
        <dbReference type="EMBL" id="STQ13923.1"/>
    </source>
</evidence>
<evidence type="ECO:0000313" key="3">
    <source>
        <dbReference type="Proteomes" id="UP000255106"/>
    </source>
</evidence>
<feature type="compositionally biased region" description="Basic residues" evidence="1">
    <location>
        <begin position="9"/>
        <end position="21"/>
    </location>
</feature>
<dbReference type="AlphaFoldDB" id="A0A0M7IJC0"/>
<organism evidence="2 3">
    <name type="scientific">Enterobacter cloacae</name>
    <dbReference type="NCBI Taxonomy" id="550"/>
    <lineage>
        <taxon>Bacteria</taxon>
        <taxon>Pseudomonadati</taxon>
        <taxon>Pseudomonadota</taxon>
        <taxon>Gammaproteobacteria</taxon>
        <taxon>Enterobacterales</taxon>
        <taxon>Enterobacteriaceae</taxon>
        <taxon>Enterobacter</taxon>
        <taxon>Enterobacter cloacae complex</taxon>
    </lineage>
</organism>
<proteinExistence type="predicted"/>
<dbReference type="Proteomes" id="UP000255106">
    <property type="component" value="Unassembled WGS sequence"/>
</dbReference>
<accession>A0A0M7IJC0</accession>
<dbReference type="EMBL" id="UGJB01000004">
    <property type="protein sequence ID" value="STQ13923.1"/>
    <property type="molecule type" value="Genomic_DNA"/>
</dbReference>
<gene>
    <name evidence="2" type="ORF">NCTC10005_06757</name>
</gene>
<dbReference type="RefSeq" id="WP_165444162.1">
    <property type="nucleotide sequence ID" value="NZ_CP056776.1"/>
</dbReference>